<feature type="compositionally biased region" description="Basic residues" evidence="1">
    <location>
        <begin position="112"/>
        <end position="124"/>
    </location>
</feature>
<evidence type="ECO:0000256" key="1">
    <source>
        <dbReference type="SAM" id="MobiDB-lite"/>
    </source>
</evidence>
<organism evidence="2">
    <name type="scientific">marine metagenome</name>
    <dbReference type="NCBI Taxonomy" id="408172"/>
    <lineage>
        <taxon>unclassified sequences</taxon>
        <taxon>metagenomes</taxon>
        <taxon>ecological metagenomes</taxon>
    </lineage>
</organism>
<evidence type="ECO:0000313" key="2">
    <source>
        <dbReference type="EMBL" id="SUZ87861.1"/>
    </source>
</evidence>
<accession>A0A381R813</accession>
<feature type="compositionally biased region" description="Basic and acidic residues" evidence="1">
    <location>
        <begin position="86"/>
        <end position="111"/>
    </location>
</feature>
<proteinExistence type="predicted"/>
<dbReference type="EMBL" id="UINC01001743">
    <property type="protein sequence ID" value="SUZ87861.1"/>
    <property type="molecule type" value="Genomic_DNA"/>
</dbReference>
<sequence length="124" mass="14526">MAEQSNDFNKEYLEEKIHAIGEKLGDAYGQPLMEELIMRMERTVSHFNDEVDAMIDLLKSRTKNQRYLLASMRGEDPDAEPEEISELEKKLESGDSKEKKSTEQLSQEEKPKKKFSLFKRKKKK</sequence>
<feature type="region of interest" description="Disordered" evidence="1">
    <location>
        <begin position="71"/>
        <end position="124"/>
    </location>
</feature>
<reference evidence="2" key="1">
    <citation type="submission" date="2018-05" db="EMBL/GenBank/DDBJ databases">
        <authorList>
            <person name="Lanie J.A."/>
            <person name="Ng W.-L."/>
            <person name="Kazmierczak K.M."/>
            <person name="Andrzejewski T.M."/>
            <person name="Davidsen T.M."/>
            <person name="Wayne K.J."/>
            <person name="Tettelin H."/>
            <person name="Glass J.I."/>
            <person name="Rusch D."/>
            <person name="Podicherti R."/>
            <person name="Tsui H.-C.T."/>
            <person name="Winkler M.E."/>
        </authorList>
    </citation>
    <scope>NUCLEOTIDE SEQUENCE</scope>
</reference>
<dbReference type="AlphaFoldDB" id="A0A381R813"/>
<gene>
    <name evidence="2" type="ORF">METZ01_LOCUS40715</name>
</gene>
<name>A0A381R813_9ZZZZ</name>
<protein>
    <submittedName>
        <fullName evidence="2">Uncharacterized protein</fullName>
    </submittedName>
</protein>